<evidence type="ECO:0000313" key="8">
    <source>
        <dbReference type="Proteomes" id="UP000494363"/>
    </source>
</evidence>
<evidence type="ECO:0000313" key="7">
    <source>
        <dbReference type="EMBL" id="CAB3763221.1"/>
    </source>
</evidence>
<dbReference type="AlphaFoldDB" id="A0A6J5ED25"/>
<organism evidence="7 8">
    <name type="scientific">Paraburkholderia humisilvae</name>
    <dbReference type="NCBI Taxonomy" id="627669"/>
    <lineage>
        <taxon>Bacteria</taxon>
        <taxon>Pseudomonadati</taxon>
        <taxon>Pseudomonadota</taxon>
        <taxon>Betaproteobacteria</taxon>
        <taxon>Burkholderiales</taxon>
        <taxon>Burkholderiaceae</taxon>
        <taxon>Paraburkholderia</taxon>
    </lineage>
</organism>
<comment type="subcellular location">
    <subcellularLocation>
        <location evidence="1">Cell outer membrane</location>
    </subcellularLocation>
</comment>
<gene>
    <name evidence="7" type="ORF">LMG29542_04540</name>
</gene>
<accession>A0A6J5ED25</accession>
<evidence type="ECO:0000256" key="2">
    <source>
        <dbReference type="ARBA" id="ARBA00005722"/>
    </source>
</evidence>
<dbReference type="InterPro" id="IPR010583">
    <property type="entry name" value="MipA"/>
</dbReference>
<dbReference type="EMBL" id="CADIKH010000021">
    <property type="protein sequence ID" value="CAB3763221.1"/>
    <property type="molecule type" value="Genomic_DNA"/>
</dbReference>
<feature type="chain" id="PRO_5027104285" description="Structural protein MipA" evidence="6">
    <location>
        <begin position="43"/>
        <end position="301"/>
    </location>
</feature>
<reference evidence="7 8" key="1">
    <citation type="submission" date="2020-04" db="EMBL/GenBank/DDBJ databases">
        <authorList>
            <person name="De Canck E."/>
        </authorList>
    </citation>
    <scope>NUCLEOTIDE SEQUENCE [LARGE SCALE GENOMIC DNA]</scope>
    <source>
        <strain evidence="7 8">LMG 29542</strain>
    </source>
</reference>
<feature type="signal peptide" evidence="6">
    <location>
        <begin position="1"/>
        <end position="42"/>
    </location>
</feature>
<protein>
    <recommendedName>
        <fullName evidence="9">Structural protein MipA</fullName>
    </recommendedName>
</protein>
<evidence type="ECO:0008006" key="9">
    <source>
        <dbReference type="Google" id="ProtNLM"/>
    </source>
</evidence>
<keyword evidence="3 6" id="KW-0732">Signal</keyword>
<name>A0A6J5ED25_9BURK</name>
<dbReference type="Proteomes" id="UP000494363">
    <property type="component" value="Unassembled WGS sequence"/>
</dbReference>
<dbReference type="Pfam" id="PF06629">
    <property type="entry name" value="MipA"/>
    <property type="match status" value="1"/>
</dbReference>
<dbReference type="GO" id="GO:0009279">
    <property type="term" value="C:cell outer membrane"/>
    <property type="evidence" value="ECO:0007669"/>
    <property type="project" value="UniProtKB-SubCell"/>
</dbReference>
<dbReference type="PANTHER" id="PTHR38776">
    <property type="entry name" value="MLTA-INTERACTING PROTEIN-RELATED"/>
    <property type="match status" value="1"/>
</dbReference>
<evidence type="ECO:0000256" key="3">
    <source>
        <dbReference type="ARBA" id="ARBA00022729"/>
    </source>
</evidence>
<evidence type="ECO:0000256" key="4">
    <source>
        <dbReference type="ARBA" id="ARBA00023136"/>
    </source>
</evidence>
<proteinExistence type="inferred from homology"/>
<evidence type="ECO:0000256" key="1">
    <source>
        <dbReference type="ARBA" id="ARBA00004442"/>
    </source>
</evidence>
<keyword evidence="5" id="KW-0998">Cell outer membrane</keyword>
<evidence type="ECO:0000256" key="6">
    <source>
        <dbReference type="SAM" id="SignalP"/>
    </source>
</evidence>
<evidence type="ECO:0000256" key="5">
    <source>
        <dbReference type="ARBA" id="ARBA00023237"/>
    </source>
</evidence>
<dbReference type="PANTHER" id="PTHR38776:SF1">
    <property type="entry name" value="MLTA-INTERACTING PROTEIN-RELATED"/>
    <property type="match status" value="1"/>
</dbReference>
<sequence length="301" mass="32200">MASTKRAGRLAGKSRTLKAGSPALWATASAALAVCAAPGALAQTPSPLGEWQYSAGVPLEKMFEPPEERTNWETRVGAGMTFEPRYDGSSRYHILAGPSLDIRYKDLAFLSTGEGLGVNVLQGDNWRTSIAAVYDLGRRAHDDPQHLNGLGNINPAPEIKLAAEYVISKDFPLTFRTAITRSIGGSNGWIADVGAYMPMPGSSDSFFWFAGPSVSFADSTYMNSWFGVNPAQSAASGLRQYDASAGLKSAGFGITMIWFVNKHWFVTADGAIKRLLGSAAASPVIQTKTNGVCDISLNYQF</sequence>
<keyword evidence="4" id="KW-0472">Membrane</keyword>
<comment type="similarity">
    <text evidence="2">Belongs to the MipA/OmpV family.</text>
</comment>
<keyword evidence="8" id="KW-1185">Reference proteome</keyword>